<evidence type="ECO:0008006" key="3">
    <source>
        <dbReference type="Google" id="ProtNLM"/>
    </source>
</evidence>
<name>A0A225DBP7_9BACT</name>
<dbReference type="EMBL" id="NIDE01000017">
    <property type="protein sequence ID" value="OWK35948.1"/>
    <property type="molecule type" value="Genomic_DNA"/>
</dbReference>
<keyword evidence="2" id="KW-1185">Reference proteome</keyword>
<evidence type="ECO:0000313" key="2">
    <source>
        <dbReference type="Proteomes" id="UP000214646"/>
    </source>
</evidence>
<dbReference type="InterPro" id="IPR029016">
    <property type="entry name" value="GAF-like_dom_sf"/>
</dbReference>
<proteinExistence type="predicted"/>
<dbReference type="SUPFAM" id="SSF55781">
    <property type="entry name" value="GAF domain-like"/>
    <property type="match status" value="1"/>
</dbReference>
<dbReference type="Proteomes" id="UP000214646">
    <property type="component" value="Unassembled WGS sequence"/>
</dbReference>
<gene>
    <name evidence="1" type="ORF">FRUB_08511</name>
</gene>
<dbReference type="AlphaFoldDB" id="A0A225DBP7"/>
<sequence>MPIAAFDLATKSHDPFTSYAQHAERYHLDNNTKPSYAARCVREGRTLIVEDCAAEPDFFFHERQPNYLRSMIAFPIVGFCPNGISPVRAALLIDTDVTGFFHEDDREMLELLLREFVTRVDLEYAITGLTG</sequence>
<comment type="caution">
    <text evidence="1">The sequence shown here is derived from an EMBL/GenBank/DDBJ whole genome shotgun (WGS) entry which is preliminary data.</text>
</comment>
<organism evidence="1 2">
    <name type="scientific">Fimbriiglobus ruber</name>
    <dbReference type="NCBI Taxonomy" id="1908690"/>
    <lineage>
        <taxon>Bacteria</taxon>
        <taxon>Pseudomonadati</taxon>
        <taxon>Planctomycetota</taxon>
        <taxon>Planctomycetia</taxon>
        <taxon>Gemmatales</taxon>
        <taxon>Gemmataceae</taxon>
        <taxon>Fimbriiglobus</taxon>
    </lineage>
</organism>
<accession>A0A225DBP7</accession>
<reference evidence="2" key="1">
    <citation type="submission" date="2017-06" db="EMBL/GenBank/DDBJ databases">
        <title>Genome analysis of Fimbriiglobus ruber SP5, the first member of the order Planctomycetales with confirmed chitinolytic capability.</title>
        <authorList>
            <person name="Ravin N.V."/>
            <person name="Rakitin A.L."/>
            <person name="Ivanova A.A."/>
            <person name="Beletsky A.V."/>
            <person name="Kulichevskaya I.S."/>
            <person name="Mardanov A.V."/>
            <person name="Dedysh S.N."/>
        </authorList>
    </citation>
    <scope>NUCLEOTIDE SEQUENCE [LARGE SCALE GENOMIC DNA]</scope>
    <source>
        <strain evidence="2">SP5</strain>
    </source>
</reference>
<evidence type="ECO:0000313" key="1">
    <source>
        <dbReference type="EMBL" id="OWK35948.1"/>
    </source>
</evidence>
<dbReference type="Gene3D" id="3.30.450.40">
    <property type="match status" value="1"/>
</dbReference>
<protein>
    <recommendedName>
        <fullName evidence="3">GAF domain-containing protein</fullName>
    </recommendedName>
</protein>